<dbReference type="InterPro" id="IPR036928">
    <property type="entry name" value="AS_sf"/>
</dbReference>
<gene>
    <name evidence="4" type="primary">FAAH</name>
    <name evidence="4" type="ORF">AWC38_SpisGene12518</name>
</gene>
<organism evidence="4 5">
    <name type="scientific">Stylophora pistillata</name>
    <name type="common">Smooth cauliflower coral</name>
    <dbReference type="NCBI Taxonomy" id="50429"/>
    <lineage>
        <taxon>Eukaryota</taxon>
        <taxon>Metazoa</taxon>
        <taxon>Cnidaria</taxon>
        <taxon>Anthozoa</taxon>
        <taxon>Hexacorallia</taxon>
        <taxon>Scleractinia</taxon>
        <taxon>Astrocoeniina</taxon>
        <taxon>Pocilloporidae</taxon>
        <taxon>Stylophora</taxon>
    </lineage>
</organism>
<dbReference type="PANTHER" id="PTHR11895">
    <property type="entry name" value="TRANSAMIDASE"/>
    <property type="match status" value="1"/>
</dbReference>
<accession>A0A2B4S1L4</accession>
<proteinExistence type="inferred from homology"/>
<dbReference type="InterPro" id="IPR000120">
    <property type="entry name" value="Amidase"/>
</dbReference>
<comment type="similarity">
    <text evidence="1">Belongs to the amidase family.</text>
</comment>
<evidence type="ECO:0000259" key="3">
    <source>
        <dbReference type="Pfam" id="PF01425"/>
    </source>
</evidence>
<dbReference type="OrthoDB" id="421993at2759"/>
<keyword evidence="5" id="KW-1185">Reference proteome</keyword>
<protein>
    <submittedName>
        <fullName evidence="4">Fatty acid amide hydrolase</fullName>
    </submittedName>
</protein>
<keyword evidence="4" id="KW-0378">Hydrolase</keyword>
<reference evidence="5" key="1">
    <citation type="journal article" date="2017" name="bioRxiv">
        <title>Comparative analysis of the genomes of Stylophora pistillata and Acropora digitifera provides evidence for extensive differences between species of corals.</title>
        <authorList>
            <person name="Voolstra C.R."/>
            <person name="Li Y."/>
            <person name="Liew Y.J."/>
            <person name="Baumgarten S."/>
            <person name="Zoccola D."/>
            <person name="Flot J.-F."/>
            <person name="Tambutte S."/>
            <person name="Allemand D."/>
            <person name="Aranda M."/>
        </authorList>
    </citation>
    <scope>NUCLEOTIDE SEQUENCE [LARGE SCALE GENOMIC DNA]</scope>
</reference>
<evidence type="ECO:0000313" key="5">
    <source>
        <dbReference type="Proteomes" id="UP000225706"/>
    </source>
</evidence>
<feature type="signal peptide" evidence="2">
    <location>
        <begin position="1"/>
        <end position="21"/>
    </location>
</feature>
<dbReference type="InterPro" id="IPR020556">
    <property type="entry name" value="Amidase_CS"/>
</dbReference>
<dbReference type="Pfam" id="PF01425">
    <property type="entry name" value="Amidase"/>
    <property type="match status" value="1"/>
</dbReference>
<comment type="caution">
    <text evidence="4">The sequence shown here is derived from an EMBL/GenBank/DDBJ whole genome shotgun (WGS) entry which is preliminary data.</text>
</comment>
<dbReference type="PANTHER" id="PTHR11895:SF67">
    <property type="entry name" value="AMIDASE DOMAIN-CONTAINING PROTEIN"/>
    <property type="match status" value="1"/>
</dbReference>
<dbReference type="SUPFAM" id="SSF75304">
    <property type="entry name" value="Amidase signature (AS) enzymes"/>
    <property type="match status" value="1"/>
</dbReference>
<dbReference type="Gene3D" id="3.90.1300.10">
    <property type="entry name" value="Amidase signature (AS) domain"/>
    <property type="match status" value="2"/>
</dbReference>
<dbReference type="InterPro" id="IPR023631">
    <property type="entry name" value="Amidase_dom"/>
</dbReference>
<feature type="domain" description="Amidase" evidence="3">
    <location>
        <begin position="206"/>
        <end position="388"/>
    </location>
</feature>
<dbReference type="GO" id="GO:0016787">
    <property type="term" value="F:hydrolase activity"/>
    <property type="evidence" value="ECO:0007669"/>
    <property type="project" value="UniProtKB-KW"/>
</dbReference>
<evidence type="ECO:0000256" key="1">
    <source>
        <dbReference type="ARBA" id="ARBA00009199"/>
    </source>
</evidence>
<name>A0A2B4S1L4_STYPI</name>
<evidence type="ECO:0000313" key="4">
    <source>
        <dbReference type="EMBL" id="PFX22943.1"/>
    </source>
</evidence>
<dbReference type="STRING" id="50429.A0A2B4S1L4"/>
<dbReference type="PROSITE" id="PS00571">
    <property type="entry name" value="AMIDASES"/>
    <property type="match status" value="1"/>
</dbReference>
<feature type="chain" id="PRO_5012451132" evidence="2">
    <location>
        <begin position="22"/>
        <end position="622"/>
    </location>
</feature>
<dbReference type="Proteomes" id="UP000225706">
    <property type="component" value="Unassembled WGS sequence"/>
</dbReference>
<evidence type="ECO:0000256" key="2">
    <source>
        <dbReference type="SAM" id="SignalP"/>
    </source>
</evidence>
<dbReference type="EMBL" id="LSMT01000224">
    <property type="protein sequence ID" value="PFX22943.1"/>
    <property type="molecule type" value="Genomic_DNA"/>
</dbReference>
<sequence>MLTILSGVLGLLFLLWIFSDSLWPAPPAFVERQLGKPDLPIEYNLVHDAKNIPRLAGKQLLFSKWLGKTSLGNVLKQFAFRKAGLDLLIRIKIPDAPTLFPLPEPHQHRKSYEPVDFDKLIEERKAGLDLLIRIKIPDAPTLFPLPEPHQHRKSYEPVDFDKLIEESIEEPKESSFKFVTILDLTKEYRSHTVTPMQIAQRVIEIINDTEKQNPKLRAIVQHDEDEILKMAAESTKRYAEGNPLSFMDGIPVATKEEYLVVPYYTRCGTTFMGRTRSTEDAHIVKKLRMGGAIIIGITNMHEVGIGTTGNNPNRLHGIPRNPYNVNHYTGGSSSGSAVAVAAGLCPVSLGTDGGGSIRIPAAACGVVGIKASCGRISTSGEVPLAHTVSYTVVKYLEDKGASVIAIQIPELMETVSAHGISIISEMAAGLEEEFHKYYNELNPETASNLGMARLVTARHYFQALKQRTRSMAFLKKIFEEDGVDCILTPGLGMKVPRIPDDALEYGEGNLMTTTQMMSSEIILKQLFASGLGMKVPRIPDDALEYGEGNLMTTTQMMRYMGIGNFTGVPGMTLPVGYDDQGLPIALQIMSSWWNEHTMLRVAHAAEGFVTKRKPQVHYSLLE</sequence>
<dbReference type="AlphaFoldDB" id="A0A2B4S1L4"/>
<keyword evidence="2" id="KW-0732">Signal</keyword>